<comment type="caution">
    <text evidence="2">The sequence shown here is derived from an EMBL/GenBank/DDBJ whole genome shotgun (WGS) entry which is preliminary data.</text>
</comment>
<evidence type="ECO:0000256" key="1">
    <source>
        <dbReference type="SAM" id="SignalP"/>
    </source>
</evidence>
<accession>A0A4S4C953</accession>
<dbReference type="Gene3D" id="2.130.10.10">
    <property type="entry name" value="YVTN repeat-like/Quinoprotein amine dehydrogenase"/>
    <property type="match status" value="1"/>
</dbReference>
<evidence type="ECO:0000313" key="2">
    <source>
        <dbReference type="EMBL" id="THF84230.1"/>
    </source>
</evidence>
<dbReference type="RefSeq" id="WP_136368232.1">
    <property type="nucleotide sequence ID" value="NZ_SSOB01000002.1"/>
</dbReference>
<name>A0A4S4C953_9BACL</name>
<feature type="signal peptide" evidence="1">
    <location>
        <begin position="1"/>
        <end position="29"/>
    </location>
</feature>
<proteinExistence type="predicted"/>
<evidence type="ECO:0000313" key="3">
    <source>
        <dbReference type="Proteomes" id="UP000310636"/>
    </source>
</evidence>
<feature type="chain" id="PRO_5020441981" description="Copper amine oxidase-like N-terminal domain-containing protein" evidence="1">
    <location>
        <begin position="30"/>
        <end position="864"/>
    </location>
</feature>
<protein>
    <recommendedName>
        <fullName evidence="4">Copper amine oxidase-like N-terminal domain-containing protein</fullName>
    </recommendedName>
</protein>
<dbReference type="OrthoDB" id="128536at2"/>
<dbReference type="AlphaFoldDB" id="A0A4S4C953"/>
<dbReference type="Proteomes" id="UP000310636">
    <property type="component" value="Unassembled WGS sequence"/>
</dbReference>
<keyword evidence="1" id="KW-0732">Signal</keyword>
<evidence type="ECO:0008006" key="4">
    <source>
        <dbReference type="Google" id="ProtNLM"/>
    </source>
</evidence>
<sequence>MTFKRRQVQFVAGALAATMLIALPLPTFAAKPASSAYSTIQLKATPQKEVVYYNNSAIIPDIDWVTDSTALTFLPTAVTGDVTSVVKEESGVLWIGTETGLQRVNFSAEDPGDIVEYFAGPRYLYGGDNNVTGLASDGEGGIWAKTASGVTHITMKEKTLVEKATRFEELADLVNDRRGMKTGTSFTFTDSANPGIVDYSSPTGVFTSAPETDDNDGLWTSMYAIGEIFRYATLVEEYGESPSDPSQAAEIEAAQDSAVHATKAVLLLDYVSGRGNGFPARSYMLTSEPNAATVGGTVYGYQSQNGFWFQNFVGEDAVNPNGIIPSMKIEGADPIGYSMVRVTKDATNKSGSNVFSSIGNDNVMAFNGFGLNPEAIEELNKTRPDGQKLGTDIYVTVKEYPQVLPVITAATNQKKPAEDKTTSESNKPLFQLTAPIYEQIPTIFNDLFPSSALKEVDGQQVIDMNQIVYKADTSSDEVIGHYALFFTAYKYLIGNSQDSELLELKPYVVDTTKRMTDLILKDDHYYIEDATGKSTQWSRWFSEYFNDNLDEMKSQPEWSQYKLGLVGEDGDKEDGLSYGFEDAPLNALELMSVLKTATTVTAADYPANSAKYQLAYEQTYDSSYSTSAEYINGKGYINMALEYIERRLVRQANDAYGVNDDQPVTRDNYQYSTEDEADDRIHDNATVNGTLHGDWTQYLNYSDEELAWFALYPLILQETDATKHSLIAQAFDQWYENEQREENPFYTFLYQLAHPERTDIDLEAAVDYLYSIPQYQVTFQIEWNRQDVLYIEPGFRDDYVQTNYVLPMDERRAMKNNGNPFEAEKQAGAADPNYGYNGSGLDLEVGSTFSVPYWMGRYFEIIKE</sequence>
<dbReference type="EMBL" id="SSOB01000002">
    <property type="protein sequence ID" value="THF84230.1"/>
    <property type="molecule type" value="Genomic_DNA"/>
</dbReference>
<dbReference type="InterPro" id="IPR015943">
    <property type="entry name" value="WD40/YVTN_repeat-like_dom_sf"/>
</dbReference>
<reference evidence="2 3" key="1">
    <citation type="submission" date="2019-04" db="EMBL/GenBank/DDBJ databases">
        <title>Cohnella sp. nov. isolated from preserved vegetables.</title>
        <authorList>
            <person name="Lin S.-Y."/>
            <person name="Hung M.-H."/>
            <person name="Young C.-C."/>
        </authorList>
    </citation>
    <scope>NUCLEOTIDE SEQUENCE [LARGE SCALE GENOMIC DNA]</scope>
    <source>
        <strain evidence="2 3">CC-MHH1044</strain>
    </source>
</reference>
<keyword evidence="3" id="KW-1185">Reference proteome</keyword>
<organism evidence="2 3">
    <name type="scientific">Cohnella fermenti</name>
    <dbReference type="NCBI Taxonomy" id="2565925"/>
    <lineage>
        <taxon>Bacteria</taxon>
        <taxon>Bacillati</taxon>
        <taxon>Bacillota</taxon>
        <taxon>Bacilli</taxon>
        <taxon>Bacillales</taxon>
        <taxon>Paenibacillaceae</taxon>
        <taxon>Cohnella</taxon>
    </lineage>
</organism>
<gene>
    <name evidence="2" type="ORF">E6C55_02760</name>
</gene>